<dbReference type="InterPro" id="IPR006342">
    <property type="entry name" value="FkbM_mtfrase"/>
</dbReference>
<name>A0A3R7MKB2_PENVA</name>
<accession>A0A3R7MKB2</accession>
<dbReference type="PANTHER" id="PTHR34009">
    <property type="entry name" value="PROTEIN STAR"/>
    <property type="match status" value="1"/>
</dbReference>
<dbReference type="InterPro" id="IPR053202">
    <property type="entry name" value="EGF_Rcpt_Signaling_Reg"/>
</dbReference>
<reference evidence="2 3" key="2">
    <citation type="submission" date="2019-01" db="EMBL/GenBank/DDBJ databases">
        <title>The decoding of complex shrimp genome reveals the adaptation for benthos swimmer, frequently molting mechanism and breeding impact on genome.</title>
        <authorList>
            <person name="Sun Y."/>
            <person name="Gao Y."/>
            <person name="Yu Y."/>
        </authorList>
    </citation>
    <scope>NUCLEOTIDE SEQUENCE [LARGE SCALE GENOMIC DNA]</scope>
    <source>
        <tissue evidence="2">Muscle</tissue>
    </source>
</reference>
<dbReference type="GO" id="GO:0006888">
    <property type="term" value="P:endoplasmic reticulum to Golgi vesicle-mediated transport"/>
    <property type="evidence" value="ECO:0007669"/>
    <property type="project" value="TreeGrafter"/>
</dbReference>
<comment type="caution">
    <text evidence="2">The sequence shown here is derived from an EMBL/GenBank/DDBJ whole genome shotgun (WGS) entry which is preliminary data.</text>
</comment>
<evidence type="ECO:0000313" key="3">
    <source>
        <dbReference type="Proteomes" id="UP000283509"/>
    </source>
</evidence>
<dbReference type="PANTHER" id="PTHR34009:SF2">
    <property type="entry name" value="PROTEIN STAR"/>
    <property type="match status" value="1"/>
</dbReference>
<dbReference type="Gene3D" id="3.40.50.150">
    <property type="entry name" value="Vaccinia Virus protein VP39"/>
    <property type="match status" value="1"/>
</dbReference>
<dbReference type="Proteomes" id="UP000283509">
    <property type="component" value="Unassembled WGS sequence"/>
</dbReference>
<dbReference type="EMBL" id="QCYY01000450">
    <property type="protein sequence ID" value="ROT85047.1"/>
    <property type="molecule type" value="Genomic_DNA"/>
</dbReference>
<proteinExistence type="predicted"/>
<dbReference type="AlphaFoldDB" id="A0A3R7MKB2"/>
<dbReference type="InterPro" id="IPR029063">
    <property type="entry name" value="SAM-dependent_MTases_sf"/>
</dbReference>
<dbReference type="SUPFAM" id="SSF53335">
    <property type="entry name" value="S-adenosyl-L-methionine-dependent methyltransferases"/>
    <property type="match status" value="1"/>
</dbReference>
<gene>
    <name evidence="2" type="ORF">C7M84_021450</name>
</gene>
<feature type="domain" description="Methyltransferase FkbM" evidence="1">
    <location>
        <begin position="115"/>
        <end position="296"/>
    </location>
</feature>
<dbReference type="GO" id="GO:0031902">
    <property type="term" value="C:late endosome membrane"/>
    <property type="evidence" value="ECO:0007669"/>
    <property type="project" value="TreeGrafter"/>
</dbReference>
<protein>
    <recommendedName>
        <fullName evidence="1">Methyltransferase FkbM domain-containing protein</fullName>
    </recommendedName>
</protein>
<dbReference type="OrthoDB" id="6347294at2759"/>
<dbReference type="GO" id="GO:0016197">
    <property type="term" value="P:endosomal transport"/>
    <property type="evidence" value="ECO:0007669"/>
    <property type="project" value="TreeGrafter"/>
</dbReference>
<dbReference type="Pfam" id="PF05050">
    <property type="entry name" value="Methyltransf_21"/>
    <property type="match status" value="1"/>
</dbReference>
<keyword evidence="3" id="KW-1185">Reference proteome</keyword>
<dbReference type="GO" id="GO:0005886">
    <property type="term" value="C:plasma membrane"/>
    <property type="evidence" value="ECO:0007669"/>
    <property type="project" value="TreeGrafter"/>
</dbReference>
<organism evidence="2 3">
    <name type="scientific">Penaeus vannamei</name>
    <name type="common">Whiteleg shrimp</name>
    <name type="synonym">Litopenaeus vannamei</name>
    <dbReference type="NCBI Taxonomy" id="6689"/>
    <lineage>
        <taxon>Eukaryota</taxon>
        <taxon>Metazoa</taxon>
        <taxon>Ecdysozoa</taxon>
        <taxon>Arthropoda</taxon>
        <taxon>Crustacea</taxon>
        <taxon>Multicrustacea</taxon>
        <taxon>Malacostraca</taxon>
        <taxon>Eumalacostraca</taxon>
        <taxon>Eucarida</taxon>
        <taxon>Decapoda</taxon>
        <taxon>Dendrobranchiata</taxon>
        <taxon>Penaeoidea</taxon>
        <taxon>Penaeidae</taxon>
        <taxon>Penaeus</taxon>
    </lineage>
</organism>
<evidence type="ECO:0000313" key="2">
    <source>
        <dbReference type="EMBL" id="ROT85047.1"/>
    </source>
</evidence>
<sequence length="324" mass="36652">MKRARKATVVAGLGCLVLLYSVFSSGSREGSEFLETTARMRGPVPYDDPDLLRYVRQGFLSPPSDLPYNLVQDHAQVRMEAKKYTSYVGEFGYVFFARVLREIFGGTRGGFFVEAGALDGEFLSNTLLLERDLGWTGLLVESNGDSFKELLTKRRKAWASHSCLAAHEYPHEDFLVKFRREHSAIDTYENRAASAHSMMMSHDRGAAMDNSLPGHREYERVQCLPLATLLLAIDVTHVDLVSLDVEGAEMGILRHFPWGRITVDVWLVEHGGHGRKEENNYDSDFIQMFSDRGYELYSANDDASINYVFVLRSSKVYSRLKPTV</sequence>
<dbReference type="GO" id="GO:0005794">
    <property type="term" value="C:Golgi apparatus"/>
    <property type="evidence" value="ECO:0007669"/>
    <property type="project" value="TreeGrafter"/>
</dbReference>
<reference evidence="2 3" key="1">
    <citation type="submission" date="2018-04" db="EMBL/GenBank/DDBJ databases">
        <authorList>
            <person name="Zhang X."/>
            <person name="Yuan J."/>
            <person name="Li F."/>
            <person name="Xiang J."/>
        </authorList>
    </citation>
    <scope>NUCLEOTIDE SEQUENCE [LARGE SCALE GENOMIC DNA]</scope>
    <source>
        <tissue evidence="2">Muscle</tissue>
    </source>
</reference>
<dbReference type="GO" id="GO:0005789">
    <property type="term" value="C:endoplasmic reticulum membrane"/>
    <property type="evidence" value="ECO:0007669"/>
    <property type="project" value="TreeGrafter"/>
</dbReference>
<evidence type="ECO:0000259" key="1">
    <source>
        <dbReference type="Pfam" id="PF05050"/>
    </source>
</evidence>